<evidence type="ECO:0000313" key="11">
    <source>
        <dbReference type="EMBL" id="AIB16119.1"/>
    </source>
</evidence>
<dbReference type="PANTHER" id="PTHR41523">
    <property type="entry name" value="TWO-COMPONENT SYSTEM SENSOR PROTEIN"/>
    <property type="match status" value="1"/>
</dbReference>
<dbReference type="InterPro" id="IPR036890">
    <property type="entry name" value="HATPase_C_sf"/>
</dbReference>
<dbReference type="InterPro" id="IPR005467">
    <property type="entry name" value="His_kinase_dom"/>
</dbReference>
<dbReference type="NCBIfam" id="TIGR00229">
    <property type="entry name" value="sensory_box"/>
    <property type="match status" value="1"/>
</dbReference>
<evidence type="ECO:0000259" key="10">
    <source>
        <dbReference type="PROSITE" id="PS50113"/>
    </source>
</evidence>
<dbReference type="Gene3D" id="3.30.450.20">
    <property type="entry name" value="PAS domain"/>
    <property type="match status" value="1"/>
</dbReference>
<protein>
    <recommendedName>
        <fullName evidence="2">histidine kinase</fullName>
        <ecNumber evidence="2">2.7.13.3</ecNumber>
    </recommendedName>
</protein>
<evidence type="ECO:0000256" key="8">
    <source>
        <dbReference type="ARBA" id="ARBA00023026"/>
    </source>
</evidence>
<dbReference type="RefSeq" id="WP_051658728.1">
    <property type="nucleotide sequence ID" value="NZ_CP007797.1"/>
</dbReference>
<reference evidence="11 12" key="1">
    <citation type="journal article" date="2014" name="Genome Announc.">
        <title>Complete Genome Sequence of the Model Rhizosphere Strain Azospirillum brasilense Az39, Successfully Applied in Agriculture.</title>
        <authorList>
            <person name="Rivera D."/>
            <person name="Revale S."/>
            <person name="Molina R."/>
            <person name="Gualpa J."/>
            <person name="Puente M."/>
            <person name="Maroniche G."/>
            <person name="Paris G."/>
            <person name="Baker D."/>
            <person name="Clavijo B."/>
            <person name="McLay K."/>
            <person name="Spaepen S."/>
            <person name="Perticari A."/>
            <person name="Vazquez M."/>
            <person name="Wisniewski-Dye F."/>
            <person name="Watkins C."/>
            <person name="Martinez-Abarca F."/>
            <person name="Vanderleyden J."/>
            <person name="Cassan F."/>
        </authorList>
    </citation>
    <scope>NUCLEOTIDE SEQUENCE [LARGE SCALE GENOMIC DNA]</scope>
    <source>
        <strain evidence="11 12">Az39</strain>
        <plasmid evidence="11">AbAZ39_p4</plasmid>
    </source>
</reference>
<dbReference type="SMART" id="SM00086">
    <property type="entry name" value="PAC"/>
    <property type="match status" value="1"/>
</dbReference>
<dbReference type="Pfam" id="PF02518">
    <property type="entry name" value="HATPase_c"/>
    <property type="match status" value="1"/>
</dbReference>
<dbReference type="InterPro" id="IPR003018">
    <property type="entry name" value="GAF"/>
</dbReference>
<evidence type="ECO:0000259" key="9">
    <source>
        <dbReference type="PROSITE" id="PS50109"/>
    </source>
</evidence>
<evidence type="ECO:0000256" key="1">
    <source>
        <dbReference type="ARBA" id="ARBA00000085"/>
    </source>
</evidence>
<sequence>MDEHGAERDSGGVRRSEQLLLAQKTALERAIGGAGLDEVLSLLVRAGAEQLSARAAIFLVNEDGLTLRFGVAAGLSDSCARAMDGSAIGPQAPSCGQAAHSGKRVVVENVALDPHWAPHQALAREHGIAACWSTPIRAVGGATLGTFTIFHAVPCVPGPPDLETVDLLTHTAALLIERDRTERERQSSEALLSSVLEHLPVGVAVYDTQGRTTRNNRLMRDYTNGSLPSADNREASRWRAFHPDGRPVERKDFSGARALRGEIVVPGMDFLHRAADGTEHWTRVSAAPLRDGDGRITGVVAVVSDIDAEKRAAQGLAAALDEARRSELVAHEMSHRIMNSFQLLHGLVSMQTATVTDPAARKAVEQAFSRIQAMALVQRRLFEATRNDLATLDAADYLQRLGESLTGAFIDSGRCTLVIDAAHGIPMPAAQASSMGLIVTELVLNALKHAFGAQQQGTVTVHFEACGDNRRLTVTDDGAGLPDGAGTMKPAGSGQGMGMTLVHGLVRQLGGKLEIDRPDQGGRPGTRFVLTFPA</sequence>
<accession>A0A060DZ99</accession>
<dbReference type="Pfam" id="PF08448">
    <property type="entry name" value="PAS_4"/>
    <property type="match status" value="1"/>
</dbReference>
<name>A0A060DZ99_9PROT</name>
<dbReference type="CDD" id="cd00130">
    <property type="entry name" value="PAS"/>
    <property type="match status" value="1"/>
</dbReference>
<dbReference type="InterPro" id="IPR000014">
    <property type="entry name" value="PAS"/>
</dbReference>
<dbReference type="InterPro" id="IPR003594">
    <property type="entry name" value="HATPase_dom"/>
</dbReference>
<dbReference type="SMART" id="SM00387">
    <property type="entry name" value="HATPase_c"/>
    <property type="match status" value="1"/>
</dbReference>
<dbReference type="GO" id="GO:0004673">
    <property type="term" value="F:protein histidine kinase activity"/>
    <property type="evidence" value="ECO:0007669"/>
    <property type="project" value="UniProtKB-EC"/>
</dbReference>
<keyword evidence="7" id="KW-0067">ATP-binding</keyword>
<keyword evidence="5" id="KW-0547">Nucleotide-binding</keyword>
<dbReference type="InterPro" id="IPR035965">
    <property type="entry name" value="PAS-like_dom_sf"/>
</dbReference>
<proteinExistence type="predicted"/>
<dbReference type="Gene3D" id="3.30.450.40">
    <property type="match status" value="1"/>
</dbReference>
<evidence type="ECO:0000256" key="7">
    <source>
        <dbReference type="ARBA" id="ARBA00022840"/>
    </source>
</evidence>
<evidence type="ECO:0000256" key="2">
    <source>
        <dbReference type="ARBA" id="ARBA00012438"/>
    </source>
</evidence>
<dbReference type="EC" id="2.7.13.3" evidence="2"/>
<dbReference type="InterPro" id="IPR004358">
    <property type="entry name" value="Sig_transdc_His_kin-like_C"/>
</dbReference>
<keyword evidence="8" id="KW-0843">Virulence</keyword>
<feature type="domain" description="PAC" evidence="10">
    <location>
        <begin position="266"/>
        <end position="318"/>
    </location>
</feature>
<dbReference type="PRINTS" id="PR00344">
    <property type="entry name" value="BCTRLSENSOR"/>
</dbReference>
<dbReference type="SUPFAM" id="SSF55781">
    <property type="entry name" value="GAF domain-like"/>
    <property type="match status" value="1"/>
</dbReference>
<dbReference type="Pfam" id="PF07568">
    <property type="entry name" value="HisKA_2"/>
    <property type="match status" value="1"/>
</dbReference>
<dbReference type="PROSITE" id="PS50113">
    <property type="entry name" value="PAC"/>
    <property type="match status" value="1"/>
</dbReference>
<evidence type="ECO:0000256" key="6">
    <source>
        <dbReference type="ARBA" id="ARBA00022777"/>
    </source>
</evidence>
<dbReference type="KEGG" id="abq:ABAZ39_30140"/>
<keyword evidence="6" id="KW-0418">Kinase</keyword>
<dbReference type="SMART" id="SM00065">
    <property type="entry name" value="GAF"/>
    <property type="match status" value="1"/>
</dbReference>
<dbReference type="InterPro" id="IPR011495">
    <property type="entry name" value="Sig_transdc_His_kin_sub2_dim/P"/>
</dbReference>
<organism evidence="11 12">
    <name type="scientific">Azospirillum argentinense</name>
    <dbReference type="NCBI Taxonomy" id="2970906"/>
    <lineage>
        <taxon>Bacteria</taxon>
        <taxon>Pseudomonadati</taxon>
        <taxon>Pseudomonadota</taxon>
        <taxon>Alphaproteobacteria</taxon>
        <taxon>Rhodospirillales</taxon>
        <taxon>Azospirillaceae</taxon>
        <taxon>Azospirillum</taxon>
    </lineage>
</organism>
<dbReference type="GO" id="GO:0005524">
    <property type="term" value="F:ATP binding"/>
    <property type="evidence" value="ECO:0007669"/>
    <property type="project" value="UniProtKB-KW"/>
</dbReference>
<dbReference type="PANTHER" id="PTHR41523:SF8">
    <property type="entry name" value="ETHYLENE RESPONSE SENSOR PROTEIN"/>
    <property type="match status" value="1"/>
</dbReference>
<dbReference type="InterPro" id="IPR001610">
    <property type="entry name" value="PAC"/>
</dbReference>
<evidence type="ECO:0000313" key="12">
    <source>
        <dbReference type="Proteomes" id="UP000027186"/>
    </source>
</evidence>
<evidence type="ECO:0000256" key="4">
    <source>
        <dbReference type="ARBA" id="ARBA00022679"/>
    </source>
</evidence>
<dbReference type="Gene3D" id="3.30.565.10">
    <property type="entry name" value="Histidine kinase-like ATPase, C-terminal domain"/>
    <property type="match status" value="1"/>
</dbReference>
<dbReference type="InterPro" id="IPR013656">
    <property type="entry name" value="PAS_4"/>
</dbReference>
<dbReference type="InterPro" id="IPR029016">
    <property type="entry name" value="GAF-like_dom_sf"/>
</dbReference>
<keyword evidence="3" id="KW-0597">Phosphoprotein</keyword>
<feature type="domain" description="Histidine kinase" evidence="9">
    <location>
        <begin position="332"/>
        <end position="534"/>
    </location>
</feature>
<dbReference type="Pfam" id="PF13185">
    <property type="entry name" value="GAF_2"/>
    <property type="match status" value="1"/>
</dbReference>
<dbReference type="SUPFAM" id="SSF55785">
    <property type="entry name" value="PYP-like sensor domain (PAS domain)"/>
    <property type="match status" value="1"/>
</dbReference>
<comment type="catalytic activity">
    <reaction evidence="1">
        <text>ATP + protein L-histidine = ADP + protein N-phospho-L-histidine.</text>
        <dbReference type="EC" id="2.7.13.3"/>
    </reaction>
</comment>
<dbReference type="PROSITE" id="PS50109">
    <property type="entry name" value="HIS_KIN"/>
    <property type="match status" value="1"/>
</dbReference>
<dbReference type="SUPFAM" id="SSF55874">
    <property type="entry name" value="ATPase domain of HSP90 chaperone/DNA topoisomerase II/histidine kinase"/>
    <property type="match status" value="1"/>
</dbReference>
<evidence type="ECO:0000256" key="5">
    <source>
        <dbReference type="ARBA" id="ARBA00022741"/>
    </source>
</evidence>
<dbReference type="Proteomes" id="UP000027186">
    <property type="component" value="Plasmid AbAZ39_p4"/>
</dbReference>
<geneLocation type="plasmid" evidence="11 12">
    <name>AbAZ39_p4</name>
</geneLocation>
<keyword evidence="11" id="KW-0614">Plasmid</keyword>
<dbReference type="EMBL" id="CP007797">
    <property type="protein sequence ID" value="AIB16119.1"/>
    <property type="molecule type" value="Genomic_DNA"/>
</dbReference>
<keyword evidence="4" id="KW-0808">Transferase</keyword>
<evidence type="ECO:0000256" key="3">
    <source>
        <dbReference type="ARBA" id="ARBA00022553"/>
    </source>
</evidence>
<dbReference type="AlphaFoldDB" id="A0A060DZ99"/>
<dbReference type="InterPro" id="IPR000700">
    <property type="entry name" value="PAS-assoc_C"/>
</dbReference>
<gene>
    <name evidence="11" type="ORF">ABAZ39_30140</name>
</gene>